<dbReference type="GO" id="GO:0005886">
    <property type="term" value="C:plasma membrane"/>
    <property type="evidence" value="ECO:0007669"/>
    <property type="project" value="UniProtKB-SubCell"/>
</dbReference>
<name>A0A1X9PB43_CONPF</name>
<dbReference type="PANTHER" id="PTHR21137:SF35">
    <property type="entry name" value="ODORANT RECEPTOR 19A-RELATED"/>
    <property type="match status" value="1"/>
</dbReference>
<accession>A0A1X9PB43</accession>
<reference evidence="11" key="1">
    <citation type="submission" date="2016-04" db="EMBL/GenBank/DDBJ databases">
        <title>Deep sequencing-based transcriptome analysis of the yellow peach moth Conogethes punctiferalis (Guenee) antennae.</title>
        <authorList>
            <person name="Ge X."/>
            <person name="Zhang T."/>
            <person name="Wang Z."/>
            <person name="He K."/>
            <person name="Bai S."/>
        </authorList>
    </citation>
    <scope>NUCLEOTIDE SEQUENCE</scope>
</reference>
<evidence type="ECO:0000256" key="9">
    <source>
        <dbReference type="ARBA" id="ARBA00023224"/>
    </source>
</evidence>
<feature type="transmembrane region" description="Helical" evidence="10">
    <location>
        <begin position="334"/>
        <end position="354"/>
    </location>
</feature>
<keyword evidence="9 10" id="KW-0807">Transducer</keyword>
<evidence type="ECO:0000256" key="2">
    <source>
        <dbReference type="ARBA" id="ARBA00022475"/>
    </source>
</evidence>
<evidence type="ECO:0000256" key="1">
    <source>
        <dbReference type="ARBA" id="ARBA00004651"/>
    </source>
</evidence>
<dbReference type="InterPro" id="IPR004117">
    <property type="entry name" value="7tm6_olfct_rcpt"/>
</dbReference>
<dbReference type="PANTHER" id="PTHR21137">
    <property type="entry name" value="ODORANT RECEPTOR"/>
    <property type="match status" value="1"/>
</dbReference>
<evidence type="ECO:0000313" key="11">
    <source>
        <dbReference type="EMBL" id="ARO76449.1"/>
    </source>
</evidence>
<evidence type="ECO:0000256" key="10">
    <source>
        <dbReference type="RuleBase" id="RU351113"/>
    </source>
</evidence>
<gene>
    <name evidence="11" type="primary">OR44</name>
</gene>
<dbReference type="GO" id="GO:0005549">
    <property type="term" value="F:odorant binding"/>
    <property type="evidence" value="ECO:0007669"/>
    <property type="project" value="InterPro"/>
</dbReference>
<keyword evidence="6 10" id="KW-1133">Transmembrane helix</keyword>
<comment type="caution">
    <text evidence="10">Lacks conserved residue(s) required for the propagation of feature annotation.</text>
</comment>
<evidence type="ECO:0000256" key="8">
    <source>
        <dbReference type="ARBA" id="ARBA00023170"/>
    </source>
</evidence>
<proteinExistence type="evidence at transcript level"/>
<dbReference type="Pfam" id="PF02949">
    <property type="entry name" value="7tm_6"/>
    <property type="match status" value="1"/>
</dbReference>
<keyword evidence="7 10" id="KW-0472">Membrane</keyword>
<dbReference type="AlphaFoldDB" id="A0A1X9PB43"/>
<evidence type="ECO:0000256" key="7">
    <source>
        <dbReference type="ARBA" id="ARBA00023136"/>
    </source>
</evidence>
<feature type="transmembrane region" description="Helical" evidence="10">
    <location>
        <begin position="30"/>
        <end position="51"/>
    </location>
</feature>
<keyword evidence="2" id="KW-1003">Cell membrane</keyword>
<evidence type="ECO:0000256" key="6">
    <source>
        <dbReference type="ARBA" id="ARBA00022989"/>
    </source>
</evidence>
<keyword evidence="5 10" id="KW-0552">Olfaction</keyword>
<comment type="subcellular location">
    <subcellularLocation>
        <location evidence="1 10">Cell membrane</location>
        <topology evidence="1 10">Multi-pass membrane protein</topology>
    </subcellularLocation>
</comment>
<evidence type="ECO:0000256" key="5">
    <source>
        <dbReference type="ARBA" id="ARBA00022725"/>
    </source>
</evidence>
<dbReference type="GO" id="GO:0007165">
    <property type="term" value="P:signal transduction"/>
    <property type="evidence" value="ECO:0007669"/>
    <property type="project" value="UniProtKB-KW"/>
</dbReference>
<dbReference type="SMR" id="A0A1X9PB43"/>
<feature type="transmembrane region" description="Helical" evidence="10">
    <location>
        <begin position="71"/>
        <end position="96"/>
    </location>
</feature>
<evidence type="ECO:0000256" key="4">
    <source>
        <dbReference type="ARBA" id="ARBA00022692"/>
    </source>
</evidence>
<keyword evidence="3 10" id="KW-0716">Sensory transduction</keyword>
<organism evidence="11">
    <name type="scientific">Conogethes punctiferalis</name>
    <name type="common">Durian fruit borer</name>
    <name type="synonym">Astura punctiferalis</name>
    <dbReference type="NCBI Taxonomy" id="1133088"/>
    <lineage>
        <taxon>Eukaryota</taxon>
        <taxon>Metazoa</taxon>
        <taxon>Ecdysozoa</taxon>
        <taxon>Arthropoda</taxon>
        <taxon>Hexapoda</taxon>
        <taxon>Insecta</taxon>
        <taxon>Pterygota</taxon>
        <taxon>Neoptera</taxon>
        <taxon>Endopterygota</taxon>
        <taxon>Lepidoptera</taxon>
        <taxon>Glossata</taxon>
        <taxon>Ditrysia</taxon>
        <taxon>Pyraloidea</taxon>
        <taxon>Crambidae</taxon>
        <taxon>Spilomelinae</taxon>
        <taxon>Conogethes</taxon>
    </lineage>
</organism>
<sequence>MLIILQHSYSTYLPTTFSCRSSHIPFVNLILYYLPPTYIIWIRTIDTIMYLKRPKMALTLIGLWFPPENHIIAYLIYRSFQLTIQYSFLIFNIIYMIMVWGDLEEVTIASYLLFTQATLCLKVTTFLVNKNRFSRLLKFLESDIFETQTEVEEKILSQQALKMWRLYSFFLACAMSNSSEWSAFPLMESGPREFPFKIWMPVSPSKSSNLEYAIGYGYQAFAIFSSATTLVTIDFITVSMIMFASAQLEIIASKIEMTKPVPMSAGLKLEDQDNLIRDNNNILKECIRQHQAVIRFVEMVENMFNVNIFFQMSGTVAIICVIAFRITIEDPNSMQFYSTLNYLVTMLAQLYLYCWCGNELTDRSQVLRDTLYKSPWYEQDQKFKKTLCIAMECMKRPIIFRAGYYIPLSRPTFVSILRCSYSYFAVLNQASDN</sequence>
<keyword evidence="8 10" id="KW-0675">Receptor</keyword>
<evidence type="ECO:0000256" key="3">
    <source>
        <dbReference type="ARBA" id="ARBA00022606"/>
    </source>
</evidence>
<dbReference type="EMBL" id="KX084494">
    <property type="protein sequence ID" value="ARO76449.1"/>
    <property type="molecule type" value="mRNA"/>
</dbReference>
<comment type="similarity">
    <text evidence="10">Belongs to the insect chemoreceptor superfamily. Heteromeric odorant receptor channel (TC 1.A.69) family.</text>
</comment>
<protein>
    <recommendedName>
        <fullName evidence="10">Odorant receptor</fullName>
    </recommendedName>
</protein>
<feature type="transmembrane region" description="Helical" evidence="10">
    <location>
        <begin position="308"/>
        <end position="328"/>
    </location>
</feature>
<feature type="transmembrane region" description="Helical" evidence="10">
    <location>
        <begin position="108"/>
        <end position="128"/>
    </location>
</feature>
<keyword evidence="4 10" id="KW-0812">Transmembrane</keyword>
<dbReference type="GO" id="GO:0004984">
    <property type="term" value="F:olfactory receptor activity"/>
    <property type="evidence" value="ECO:0007669"/>
    <property type="project" value="InterPro"/>
</dbReference>